<proteinExistence type="predicted"/>
<reference evidence="1" key="1">
    <citation type="journal article" date="2020" name="mSystems">
        <title>Genome- and Community-Level Interaction Insights into Carbon Utilization and Element Cycling Functions of Hydrothermarchaeota in Hydrothermal Sediment.</title>
        <authorList>
            <person name="Zhou Z."/>
            <person name="Liu Y."/>
            <person name="Xu W."/>
            <person name="Pan J."/>
            <person name="Luo Z.H."/>
            <person name="Li M."/>
        </authorList>
    </citation>
    <scope>NUCLEOTIDE SEQUENCE [LARGE SCALE GENOMIC DNA]</scope>
    <source>
        <strain evidence="1">SpSt-556</strain>
    </source>
</reference>
<gene>
    <name evidence="1" type="ORF">ENT17_10155</name>
</gene>
<dbReference type="Gene3D" id="2.30.110.10">
    <property type="entry name" value="Electron Transport, Fmn-binding Protein, Chain A"/>
    <property type="match status" value="1"/>
</dbReference>
<dbReference type="PANTHER" id="PTHR34071:SF2">
    <property type="entry name" value="FLAVIN-NUCLEOTIDE-BINDING PROTEIN"/>
    <property type="match status" value="1"/>
</dbReference>
<protein>
    <submittedName>
        <fullName evidence="1">Pyridoxamine 5'-phosphate oxidase family protein</fullName>
    </submittedName>
</protein>
<dbReference type="InterPro" id="IPR024747">
    <property type="entry name" value="Pyridox_Oxase-rel"/>
</dbReference>
<comment type="caution">
    <text evidence="1">The sequence shown here is derived from an EMBL/GenBank/DDBJ whole genome shotgun (WGS) entry which is preliminary data.</text>
</comment>
<name>A0A7C4Q4L6_9CHLR</name>
<dbReference type="SUPFAM" id="SSF50475">
    <property type="entry name" value="FMN-binding split barrel"/>
    <property type="match status" value="1"/>
</dbReference>
<dbReference type="Pfam" id="PF12900">
    <property type="entry name" value="Pyridox_ox_2"/>
    <property type="match status" value="1"/>
</dbReference>
<dbReference type="InterPro" id="IPR012349">
    <property type="entry name" value="Split_barrel_FMN-bd"/>
</dbReference>
<evidence type="ECO:0000313" key="1">
    <source>
        <dbReference type="EMBL" id="HGS87969.1"/>
    </source>
</evidence>
<organism evidence="1">
    <name type="scientific">Bellilinea caldifistulae</name>
    <dbReference type="NCBI Taxonomy" id="360411"/>
    <lineage>
        <taxon>Bacteria</taxon>
        <taxon>Bacillati</taxon>
        <taxon>Chloroflexota</taxon>
        <taxon>Anaerolineae</taxon>
        <taxon>Anaerolineales</taxon>
        <taxon>Anaerolineaceae</taxon>
        <taxon>Bellilinea</taxon>
    </lineage>
</organism>
<sequence length="162" mass="18215">MFRTMRRSRQALTPQEMAAVLERRTNGVLACLGDEGYPYAVPLSFVFFNGKIYFHSAKVGHKVEAITKYPKVSFAVIDEDRVLSEKFTTCFRSVIAFGKARIVEGNEYRQALAALVEKYAADQPEEAKRNEINQCAQAVIIGIEIEHMTGKQAVEYVNDGTE</sequence>
<dbReference type="AlphaFoldDB" id="A0A7C4Q4L6"/>
<dbReference type="PANTHER" id="PTHR34071">
    <property type="entry name" value="5-NITROIMIDAZOLE ANTIBIOTICS RESISTANCE PROTEIN, NIMA-FAMILY-RELATED PROTEIN-RELATED"/>
    <property type="match status" value="1"/>
</dbReference>
<accession>A0A7C4Q4L6</accession>
<dbReference type="EMBL" id="DSXR01000100">
    <property type="protein sequence ID" value="HGS87969.1"/>
    <property type="molecule type" value="Genomic_DNA"/>
</dbReference>